<dbReference type="RefSeq" id="WP_226183498.1">
    <property type="nucleotide sequence ID" value="NZ_JAJADQ010000002.1"/>
</dbReference>
<sequence length="265" mass="29427">MLARISAVLTELEATHGIRILYAAEAGSRAWGFPSPHSDYDVRFIYCHPAAWYLTLDDEADTLNFPVEALLDLGGWELRKTLRLLRASNAALFEWLQSPIVYHQVPDFAAGLAPLLPRAFNLRAGLHHYLGLVRKGLETDLATGQVRLKRLFYMLRPALAVRWIFERHSLPPMQFDALCVLLPTELAAEVQELLRVKSQADEKAAVVPSAALVAFLHAEYAVGSTLRDTLPALPGPPPTPELNALFQHWLAASFPISQPTPGAFY</sequence>
<protein>
    <submittedName>
        <fullName evidence="1">Nucleotidyltransferase domain-containing protein</fullName>
    </submittedName>
</protein>
<evidence type="ECO:0000313" key="2">
    <source>
        <dbReference type="Proteomes" id="UP001165297"/>
    </source>
</evidence>
<name>A0ABS8A9H0_9BACT</name>
<dbReference type="Proteomes" id="UP001165297">
    <property type="component" value="Unassembled WGS sequence"/>
</dbReference>
<organism evidence="1 2">
    <name type="scientific">Hymenobacter nitidus</name>
    <dbReference type="NCBI Taxonomy" id="2880929"/>
    <lineage>
        <taxon>Bacteria</taxon>
        <taxon>Pseudomonadati</taxon>
        <taxon>Bacteroidota</taxon>
        <taxon>Cytophagia</taxon>
        <taxon>Cytophagales</taxon>
        <taxon>Hymenobacteraceae</taxon>
        <taxon>Hymenobacter</taxon>
    </lineage>
</organism>
<evidence type="ECO:0000313" key="1">
    <source>
        <dbReference type="EMBL" id="MCB2377043.1"/>
    </source>
</evidence>
<keyword evidence="2" id="KW-1185">Reference proteome</keyword>
<dbReference type="InterPro" id="IPR018775">
    <property type="entry name" value="RlaP"/>
</dbReference>
<dbReference type="PANTHER" id="PTHR34817:SF2">
    <property type="entry name" value="NUCLEOTIDYLTRANSFERASE"/>
    <property type="match status" value="1"/>
</dbReference>
<dbReference type="PANTHER" id="PTHR34817">
    <property type="entry name" value="NUCLEOTIDYLTRANSFERASE"/>
    <property type="match status" value="1"/>
</dbReference>
<proteinExistence type="predicted"/>
<reference evidence="1" key="1">
    <citation type="submission" date="2021-10" db="EMBL/GenBank/DDBJ databases">
        <authorList>
            <person name="Dean J.D."/>
            <person name="Kim M.K."/>
            <person name="Newey C.N."/>
            <person name="Stoker T.S."/>
            <person name="Thompson D.W."/>
            <person name="Grose J.H."/>
        </authorList>
    </citation>
    <scope>NUCLEOTIDE SEQUENCE</scope>
    <source>
        <strain evidence="1">BT635</strain>
    </source>
</reference>
<dbReference type="EMBL" id="JAJADQ010000002">
    <property type="protein sequence ID" value="MCB2377043.1"/>
    <property type="molecule type" value="Genomic_DNA"/>
</dbReference>
<dbReference type="Pfam" id="PF10127">
    <property type="entry name" value="RlaP"/>
    <property type="match status" value="1"/>
</dbReference>
<accession>A0ABS8A9H0</accession>
<gene>
    <name evidence="1" type="ORF">LGH70_05585</name>
</gene>
<comment type="caution">
    <text evidence="1">The sequence shown here is derived from an EMBL/GenBank/DDBJ whole genome shotgun (WGS) entry which is preliminary data.</text>
</comment>